<sequence length="130" mass="14260">MFHFTALVTCLAILFYFLTSVQVAKARASFGIKAPAISGNPDFERVFRVQMNTLEWLPIFLPALWLFATYIDDAIAATLGLVWIAGRILYMIGYSKAAKKRGPGFAIQAGAAILLWLGAIGAIAWRLVHA</sequence>
<dbReference type="InterPro" id="IPR001129">
    <property type="entry name" value="Membr-assoc_MAPEG"/>
</dbReference>
<dbReference type="PANTHER" id="PTHR10250">
    <property type="entry name" value="MICROSOMAL GLUTATHIONE S-TRANSFERASE"/>
    <property type="match status" value="1"/>
</dbReference>
<feature type="transmembrane region" description="Helical" evidence="5">
    <location>
        <begin position="105"/>
        <end position="128"/>
    </location>
</feature>
<dbReference type="SUPFAM" id="SSF161084">
    <property type="entry name" value="MAPEG domain-like"/>
    <property type="match status" value="1"/>
</dbReference>
<proteinExistence type="predicted"/>
<dbReference type="GO" id="GO:0012505">
    <property type="term" value="C:endomembrane system"/>
    <property type="evidence" value="ECO:0007669"/>
    <property type="project" value="UniProtKB-SubCell"/>
</dbReference>
<organism evidence="6">
    <name type="scientific">mine drainage metagenome</name>
    <dbReference type="NCBI Taxonomy" id="410659"/>
    <lineage>
        <taxon>unclassified sequences</taxon>
        <taxon>metagenomes</taxon>
        <taxon>ecological metagenomes</taxon>
    </lineage>
</organism>
<dbReference type="InterPro" id="IPR023352">
    <property type="entry name" value="MAPEG-like_dom_sf"/>
</dbReference>
<keyword evidence="4 5" id="KW-0472">Membrane</keyword>
<evidence type="ECO:0000256" key="3">
    <source>
        <dbReference type="ARBA" id="ARBA00022989"/>
    </source>
</evidence>
<dbReference type="GO" id="GO:0004602">
    <property type="term" value="F:glutathione peroxidase activity"/>
    <property type="evidence" value="ECO:0007669"/>
    <property type="project" value="TreeGrafter"/>
</dbReference>
<dbReference type="InterPro" id="IPR050997">
    <property type="entry name" value="MAPEG"/>
</dbReference>
<dbReference type="FunFam" id="1.20.120.550:FF:000003">
    <property type="entry name" value="Leukotriene C4 synthase"/>
    <property type="match status" value="1"/>
</dbReference>
<keyword evidence="3 5" id="KW-1133">Transmembrane helix</keyword>
<evidence type="ECO:0000256" key="1">
    <source>
        <dbReference type="ARBA" id="ARBA00004127"/>
    </source>
</evidence>
<name>A0A1J5PM18_9ZZZZ</name>
<dbReference type="GO" id="GO:0004364">
    <property type="term" value="F:glutathione transferase activity"/>
    <property type="evidence" value="ECO:0007669"/>
    <property type="project" value="TreeGrafter"/>
</dbReference>
<dbReference type="GO" id="GO:0006691">
    <property type="term" value="P:leukotriene metabolic process"/>
    <property type="evidence" value="ECO:0007669"/>
    <property type="project" value="UniProtKB-ARBA"/>
</dbReference>
<reference evidence="6" key="1">
    <citation type="submission" date="2016-10" db="EMBL/GenBank/DDBJ databases">
        <title>Sequence of Gallionella enrichment culture.</title>
        <authorList>
            <person name="Poehlein A."/>
            <person name="Muehling M."/>
            <person name="Daniel R."/>
        </authorList>
    </citation>
    <scope>NUCLEOTIDE SEQUENCE</scope>
</reference>
<evidence type="ECO:0000256" key="2">
    <source>
        <dbReference type="ARBA" id="ARBA00022692"/>
    </source>
</evidence>
<evidence type="ECO:0000313" key="6">
    <source>
        <dbReference type="EMBL" id="OIQ72574.1"/>
    </source>
</evidence>
<keyword evidence="2 5" id="KW-0812">Transmembrane</keyword>
<dbReference type="Pfam" id="PF01124">
    <property type="entry name" value="MAPEG"/>
    <property type="match status" value="1"/>
</dbReference>
<comment type="subcellular location">
    <subcellularLocation>
        <location evidence="1">Endomembrane system</location>
        <topology evidence="1">Multi-pass membrane protein</topology>
    </subcellularLocation>
</comment>
<dbReference type="AlphaFoldDB" id="A0A1J5PM18"/>
<feature type="transmembrane region" description="Helical" evidence="5">
    <location>
        <begin position="59"/>
        <end position="84"/>
    </location>
</feature>
<comment type="caution">
    <text evidence="6">The sequence shown here is derived from an EMBL/GenBank/DDBJ whole genome shotgun (WGS) entry which is preliminary data.</text>
</comment>
<dbReference type="GO" id="GO:0016020">
    <property type="term" value="C:membrane"/>
    <property type="evidence" value="ECO:0007669"/>
    <property type="project" value="InterPro"/>
</dbReference>
<evidence type="ECO:0000256" key="4">
    <source>
        <dbReference type="ARBA" id="ARBA00023136"/>
    </source>
</evidence>
<accession>A0A1J5PM18</accession>
<dbReference type="Gene3D" id="1.20.120.550">
    <property type="entry name" value="Membrane associated eicosanoid/glutathione metabolism-like domain"/>
    <property type="match status" value="1"/>
</dbReference>
<dbReference type="PANTHER" id="PTHR10250:SF15">
    <property type="entry name" value="MICROSOMAL GLUTATHIONE S-TRANSFERASE-RELATED"/>
    <property type="match status" value="1"/>
</dbReference>
<gene>
    <name evidence="6" type="ORF">GALL_457970</name>
</gene>
<dbReference type="EMBL" id="MLJW01003212">
    <property type="protein sequence ID" value="OIQ72574.1"/>
    <property type="molecule type" value="Genomic_DNA"/>
</dbReference>
<evidence type="ECO:0000256" key="5">
    <source>
        <dbReference type="SAM" id="Phobius"/>
    </source>
</evidence>
<protein>
    <submittedName>
        <fullName evidence="6">MAPEG family protein</fullName>
    </submittedName>
</protein>